<feature type="domain" description="NACHT" evidence="1">
    <location>
        <begin position="91"/>
        <end position="243"/>
    </location>
</feature>
<comment type="caution">
    <text evidence="2">The sequence shown here is derived from an EMBL/GenBank/DDBJ whole genome shotgun (WGS) entry which is preliminary data.</text>
</comment>
<evidence type="ECO:0000313" key="2">
    <source>
        <dbReference type="EMBL" id="PIK55445.1"/>
    </source>
</evidence>
<dbReference type="OrthoDB" id="120976at2759"/>
<reference evidence="2 3" key="1">
    <citation type="journal article" date="2017" name="PLoS Biol.">
        <title>The sea cucumber genome provides insights into morphological evolution and visceral regeneration.</title>
        <authorList>
            <person name="Zhang X."/>
            <person name="Sun L."/>
            <person name="Yuan J."/>
            <person name="Sun Y."/>
            <person name="Gao Y."/>
            <person name="Zhang L."/>
            <person name="Li S."/>
            <person name="Dai H."/>
            <person name="Hamel J.F."/>
            <person name="Liu C."/>
            <person name="Yu Y."/>
            <person name="Liu S."/>
            <person name="Lin W."/>
            <person name="Guo K."/>
            <person name="Jin S."/>
            <person name="Xu P."/>
            <person name="Storey K.B."/>
            <person name="Huan P."/>
            <person name="Zhang T."/>
            <person name="Zhou Y."/>
            <person name="Zhang J."/>
            <person name="Lin C."/>
            <person name="Li X."/>
            <person name="Xing L."/>
            <person name="Huo D."/>
            <person name="Sun M."/>
            <person name="Wang L."/>
            <person name="Mercier A."/>
            <person name="Li F."/>
            <person name="Yang H."/>
            <person name="Xiang J."/>
        </authorList>
    </citation>
    <scope>NUCLEOTIDE SEQUENCE [LARGE SCALE GENOMIC DNA]</scope>
    <source>
        <strain evidence="2">Shaxun</strain>
        <tissue evidence="2">Muscle</tissue>
    </source>
</reference>
<protein>
    <submittedName>
        <fullName evidence="2">Putative NLR family CARD domain-containing protein 4</fullName>
    </submittedName>
</protein>
<dbReference type="STRING" id="307972.A0A2G8L5H2"/>
<name>A0A2G8L5H2_STIJA</name>
<proteinExistence type="predicted"/>
<dbReference type="InterPro" id="IPR027417">
    <property type="entry name" value="P-loop_NTPase"/>
</dbReference>
<sequence>MGNCLSRPTEQELDLEVKKQKFLQSLKKTYKLQYDAVQPIPYIKDRLYRVDKVFIEGGIEIYITEDDKWVGIESYKGIFTDLRIKSTRRIIKAEAGYGKSTSTLQLAYDWCKGVKDSPLKDVDLLILLRLRQLGGITSIYEAIKRLLVPDDQQIKSTDIKNIIESCTSVEILLDGYDEYPDQDTETGSDVERIITGEMFPEINVSITTRYIPREIDKDITKHVKFTGFNDEAREKYIRKAVTDSKRKVRKIREALQANPIIDDLCVVPLLFVMFAHMSHEEKEFLDCKSVTDFFRYMMKCFHSHMRNKRRNNNTEPYNSQYEIEHTGLNEVAFEGLANENQQLSWEKKMLCDRPGRGLYNHYLALGLLVEEMVVVMSETNRQEEHTIIEVHFYHKLFCEWFAAFRLVKIVAATEDAAKVKEVLDKIDPFDLQYLFRFSCGIDSKVSSKIVTYLKRRKDCRHFAILCIMEQTGELDEDIKGTVTEICSEETKLQTSDSKLLQRSTIQVLDFASKSKIAVSCLNLDTCFTGVDQSKITLESGLLLPKLSSLEQLEIKEKKGKTFTAEKILGAIRYGMECHNLTKISFIDCVVPLSLDSKSLIPTMKTHKLKVSWKPLDCEFHLDLSSGKWIDFLPASFDDQLSLQQMCSKPIVLQSKEVNQHQPSLIMILNIASSHSIAVSCLNLDKCFTGADHSEIILESGLRVPKLSSLNRLEIKEEEGKIFTAEEILRAIRYGMECHNLTKISFIDCVLPLSFDSKSLIPTMKTQKLTVSWKPLDCEFHLDLSSGKWRDFLPASVCRRGRVEIEEKVGDFLEWGVIVKYAMLIVKFPALLRLTLNAEVTQSNGVQGIPILLPFVAKQKSGDKFY</sequence>
<accession>A0A2G8L5H2</accession>
<gene>
    <name evidence="2" type="ORF">BSL78_07673</name>
</gene>
<dbReference type="Pfam" id="PF05729">
    <property type="entry name" value="NACHT"/>
    <property type="match status" value="1"/>
</dbReference>
<dbReference type="Gene3D" id="3.40.50.300">
    <property type="entry name" value="P-loop containing nucleotide triphosphate hydrolases"/>
    <property type="match status" value="1"/>
</dbReference>
<dbReference type="PANTHER" id="PTHR46312:SF2">
    <property type="entry name" value="NUCLEOTIDE-BINDING OLIGOMERIZATION DOMAIN-CONTAINING PROTEIN 2-LIKE"/>
    <property type="match status" value="1"/>
</dbReference>
<dbReference type="AlphaFoldDB" id="A0A2G8L5H2"/>
<evidence type="ECO:0000259" key="1">
    <source>
        <dbReference type="Pfam" id="PF05729"/>
    </source>
</evidence>
<dbReference type="InterPro" id="IPR007111">
    <property type="entry name" value="NACHT_NTPase"/>
</dbReference>
<organism evidence="2 3">
    <name type="scientific">Stichopus japonicus</name>
    <name type="common">Sea cucumber</name>
    <dbReference type="NCBI Taxonomy" id="307972"/>
    <lineage>
        <taxon>Eukaryota</taxon>
        <taxon>Metazoa</taxon>
        <taxon>Echinodermata</taxon>
        <taxon>Eleutherozoa</taxon>
        <taxon>Echinozoa</taxon>
        <taxon>Holothuroidea</taxon>
        <taxon>Aspidochirotacea</taxon>
        <taxon>Aspidochirotida</taxon>
        <taxon>Stichopodidae</taxon>
        <taxon>Apostichopus</taxon>
    </lineage>
</organism>
<evidence type="ECO:0000313" key="3">
    <source>
        <dbReference type="Proteomes" id="UP000230750"/>
    </source>
</evidence>
<dbReference type="Proteomes" id="UP000230750">
    <property type="component" value="Unassembled WGS sequence"/>
</dbReference>
<dbReference type="PANTHER" id="PTHR46312">
    <property type="entry name" value="NACHT DOMAIN-CONTAINING PROTEIN"/>
    <property type="match status" value="1"/>
</dbReference>
<dbReference type="EMBL" id="MRZV01000215">
    <property type="protein sequence ID" value="PIK55445.1"/>
    <property type="molecule type" value="Genomic_DNA"/>
</dbReference>
<keyword evidence="3" id="KW-1185">Reference proteome</keyword>